<protein>
    <submittedName>
        <fullName evidence="1">Uncharacterized protein</fullName>
    </submittedName>
</protein>
<evidence type="ECO:0000313" key="1">
    <source>
        <dbReference type="EMBL" id="CAD7251014.1"/>
    </source>
</evidence>
<evidence type="ECO:0000313" key="2">
    <source>
        <dbReference type="Proteomes" id="UP000677054"/>
    </source>
</evidence>
<dbReference type="Proteomes" id="UP000677054">
    <property type="component" value="Unassembled WGS sequence"/>
</dbReference>
<organism evidence="1">
    <name type="scientific">Darwinula stevensoni</name>
    <dbReference type="NCBI Taxonomy" id="69355"/>
    <lineage>
        <taxon>Eukaryota</taxon>
        <taxon>Metazoa</taxon>
        <taxon>Ecdysozoa</taxon>
        <taxon>Arthropoda</taxon>
        <taxon>Crustacea</taxon>
        <taxon>Oligostraca</taxon>
        <taxon>Ostracoda</taxon>
        <taxon>Podocopa</taxon>
        <taxon>Podocopida</taxon>
        <taxon>Darwinulocopina</taxon>
        <taxon>Darwinuloidea</taxon>
        <taxon>Darwinulidae</taxon>
        <taxon>Darwinula</taxon>
    </lineage>
</organism>
<dbReference type="EMBL" id="CAJPEV010003217">
    <property type="protein sequence ID" value="CAG0899239.1"/>
    <property type="molecule type" value="Genomic_DNA"/>
</dbReference>
<keyword evidence="2" id="KW-1185">Reference proteome</keyword>
<dbReference type="AlphaFoldDB" id="A0A7R9ABV9"/>
<accession>A0A7R9ABV9</accession>
<reference evidence="1" key="1">
    <citation type="submission" date="2020-11" db="EMBL/GenBank/DDBJ databases">
        <authorList>
            <person name="Tran Van P."/>
        </authorList>
    </citation>
    <scope>NUCLEOTIDE SEQUENCE</scope>
</reference>
<gene>
    <name evidence="1" type="ORF">DSTB1V02_LOCUS10782</name>
</gene>
<sequence>MLILNPEMLILYPEMLILNPEMLIINPEMLILYPEMLILNPEMLILNPEMLILYPEVTHSIIGFLFTVPLSSYYQARPDNRASRKPPNLRCGFTSPPLKGGEGGIPSFILRFAGQGWTRFRVLSTCLRLAAWSLTLPFGGMTRAIVIHEDGL</sequence>
<dbReference type="EMBL" id="LR902734">
    <property type="protein sequence ID" value="CAD7251014.1"/>
    <property type="molecule type" value="Genomic_DNA"/>
</dbReference>
<name>A0A7R9ABV9_9CRUS</name>
<proteinExistence type="predicted"/>
<dbReference type="OrthoDB" id="8194427at2759"/>